<protein>
    <recommendedName>
        <fullName evidence="1">Rhodanese domain-containing protein</fullName>
    </recommendedName>
</protein>
<name>A0A1Q9C8L6_SYMMI</name>
<dbReference type="Gene3D" id="3.40.250.10">
    <property type="entry name" value="Rhodanese-like domain"/>
    <property type="match status" value="1"/>
</dbReference>
<dbReference type="InterPro" id="IPR025197">
    <property type="entry name" value="DUF4116"/>
</dbReference>
<evidence type="ECO:0000313" key="2">
    <source>
        <dbReference type="EMBL" id="OLP79260.1"/>
    </source>
</evidence>
<gene>
    <name evidence="2" type="ORF">AK812_SmicGene40463</name>
</gene>
<dbReference type="SMART" id="SM00450">
    <property type="entry name" value="RHOD"/>
    <property type="match status" value="1"/>
</dbReference>
<dbReference type="OrthoDB" id="419283at2759"/>
<proteinExistence type="predicted"/>
<organism evidence="2 3">
    <name type="scientific">Symbiodinium microadriaticum</name>
    <name type="common">Dinoflagellate</name>
    <name type="synonym">Zooxanthella microadriatica</name>
    <dbReference type="NCBI Taxonomy" id="2951"/>
    <lineage>
        <taxon>Eukaryota</taxon>
        <taxon>Sar</taxon>
        <taxon>Alveolata</taxon>
        <taxon>Dinophyceae</taxon>
        <taxon>Suessiales</taxon>
        <taxon>Symbiodiniaceae</taxon>
        <taxon>Symbiodinium</taxon>
    </lineage>
</organism>
<keyword evidence="3" id="KW-1185">Reference proteome</keyword>
<dbReference type="Proteomes" id="UP000186817">
    <property type="component" value="Unassembled WGS sequence"/>
</dbReference>
<dbReference type="InterPro" id="IPR036873">
    <property type="entry name" value="Rhodanese-like_dom_sf"/>
</dbReference>
<dbReference type="EMBL" id="LSRX01001506">
    <property type="protein sequence ID" value="OLP79260.1"/>
    <property type="molecule type" value="Genomic_DNA"/>
</dbReference>
<reference evidence="2 3" key="1">
    <citation type="submission" date="2016-02" db="EMBL/GenBank/DDBJ databases">
        <title>Genome analysis of coral dinoflagellate symbionts highlights evolutionary adaptations to a symbiotic lifestyle.</title>
        <authorList>
            <person name="Aranda M."/>
            <person name="Li Y."/>
            <person name="Liew Y.J."/>
            <person name="Baumgarten S."/>
            <person name="Simakov O."/>
            <person name="Wilson M."/>
            <person name="Piel J."/>
            <person name="Ashoor H."/>
            <person name="Bougouffa S."/>
            <person name="Bajic V.B."/>
            <person name="Ryu T."/>
            <person name="Ravasi T."/>
            <person name="Bayer T."/>
            <person name="Micklem G."/>
            <person name="Kim H."/>
            <person name="Bhak J."/>
            <person name="Lajeunesse T.C."/>
            <person name="Voolstra C.R."/>
        </authorList>
    </citation>
    <scope>NUCLEOTIDE SEQUENCE [LARGE SCALE GENOMIC DNA]</scope>
    <source>
        <strain evidence="2 3">CCMP2467</strain>
    </source>
</reference>
<dbReference type="SUPFAM" id="SSF52821">
    <property type="entry name" value="Rhodanese/Cell cycle control phosphatase"/>
    <property type="match status" value="1"/>
</dbReference>
<dbReference type="Pfam" id="PF13475">
    <property type="entry name" value="DUF4116"/>
    <property type="match status" value="2"/>
</dbReference>
<dbReference type="Pfam" id="PF00581">
    <property type="entry name" value="Rhodanese"/>
    <property type="match status" value="1"/>
</dbReference>
<feature type="domain" description="Rhodanese" evidence="1">
    <location>
        <begin position="399"/>
        <end position="523"/>
    </location>
</feature>
<dbReference type="InterPro" id="IPR029071">
    <property type="entry name" value="Ubiquitin-like_domsf"/>
</dbReference>
<accession>A0A1Q9C8L6</accession>
<dbReference type="InterPro" id="IPR001763">
    <property type="entry name" value="Rhodanese-like_dom"/>
</dbReference>
<evidence type="ECO:0000313" key="3">
    <source>
        <dbReference type="Proteomes" id="UP000186817"/>
    </source>
</evidence>
<dbReference type="CDD" id="cd00158">
    <property type="entry name" value="RHOD"/>
    <property type="match status" value="1"/>
</dbReference>
<dbReference type="AlphaFoldDB" id="A0A1Q9C8L6"/>
<sequence>MLSMALADATEPRLIPADEARVNVVMVLGVRAWKAGEAVNRHTDDLIDSYIKVVTVKLDSELQVVTSARAGHATRQSTNSEKTALKQGFPLRWVFVKNCAMQSRFMLLLPFSSSITQIERSNVAAMFDFDFDLLEEHHQPDESKLCSYQVLGLDGSEYNITLPSKTCVQEVKASLETEYGIPILEQRICYLNGLHELSDDSRLAATCQLSLVRVQVDWLSRLKKNPFDLCIAPLYIRNDVDMVRQAAERDISAVAYAAQELRADAGFALSMAKNNGHALRYFSSELRRNRAIVLAAVENAGSALRYADEALQADEDIVLAAVRTDAKALMHASQELVKDGDFAKRVVANNRLAAEYVQSLVLNSRSRELRRRQEEDDKQRYERDIEDAKIFVDSAFRLYQRGVIFLDARSNEEFDRSRISGALPFSEQTSMLRHVIMQKGMSVASASDAVMQCLLKSPEQTVVVYSDSGSDDISLGYISRCVRVAQELRRACRLEPSLGSSHRVRRLVGGLNQWKRAGLPTDGEQRPLINNSILLEGGIHACLGMDLAGDM</sequence>
<evidence type="ECO:0000259" key="1">
    <source>
        <dbReference type="PROSITE" id="PS50206"/>
    </source>
</evidence>
<dbReference type="PROSITE" id="PS50206">
    <property type="entry name" value="RHODANESE_3"/>
    <property type="match status" value="1"/>
</dbReference>
<comment type="caution">
    <text evidence="2">The sequence shown here is derived from an EMBL/GenBank/DDBJ whole genome shotgun (WGS) entry which is preliminary data.</text>
</comment>
<dbReference type="SUPFAM" id="SSF54236">
    <property type="entry name" value="Ubiquitin-like"/>
    <property type="match status" value="1"/>
</dbReference>